<protein>
    <submittedName>
        <fullName evidence="2">Uncharacterized protein</fullName>
    </submittedName>
</protein>
<reference evidence="3" key="2">
    <citation type="submission" date="2015-01" db="EMBL/GenBank/DDBJ databases">
        <title>Evolutionary Origins and Diversification of the Mycorrhizal Mutualists.</title>
        <authorList>
            <consortium name="DOE Joint Genome Institute"/>
            <consortium name="Mycorrhizal Genomics Consortium"/>
            <person name="Kohler A."/>
            <person name="Kuo A."/>
            <person name="Nagy L.G."/>
            <person name="Floudas D."/>
            <person name="Copeland A."/>
            <person name="Barry K.W."/>
            <person name="Cichocki N."/>
            <person name="Veneault-Fourrey C."/>
            <person name="LaButti K."/>
            <person name="Lindquist E.A."/>
            <person name="Lipzen A."/>
            <person name="Lundell T."/>
            <person name="Morin E."/>
            <person name="Murat C."/>
            <person name="Riley R."/>
            <person name="Ohm R."/>
            <person name="Sun H."/>
            <person name="Tunlid A."/>
            <person name="Henrissat B."/>
            <person name="Grigoriev I.V."/>
            <person name="Hibbett D.S."/>
            <person name="Martin F."/>
        </authorList>
    </citation>
    <scope>NUCLEOTIDE SEQUENCE [LARGE SCALE GENOMIC DNA]</scope>
    <source>
        <strain evidence="3">UH-Slu-Lm8-n1</strain>
    </source>
</reference>
<evidence type="ECO:0000313" key="3">
    <source>
        <dbReference type="Proteomes" id="UP000054485"/>
    </source>
</evidence>
<keyword evidence="1" id="KW-0472">Membrane</keyword>
<keyword evidence="1" id="KW-0812">Transmembrane</keyword>
<keyword evidence="1" id="KW-1133">Transmembrane helix</keyword>
<feature type="transmembrane region" description="Helical" evidence="1">
    <location>
        <begin position="43"/>
        <end position="62"/>
    </location>
</feature>
<dbReference type="InParanoid" id="A0A0D0AGW9"/>
<accession>A0A0D0AGW9</accession>
<evidence type="ECO:0000313" key="2">
    <source>
        <dbReference type="EMBL" id="KIK41011.1"/>
    </source>
</evidence>
<reference evidence="2 3" key="1">
    <citation type="submission" date="2014-04" db="EMBL/GenBank/DDBJ databases">
        <authorList>
            <consortium name="DOE Joint Genome Institute"/>
            <person name="Kuo A."/>
            <person name="Ruytinx J."/>
            <person name="Rineau F."/>
            <person name="Colpaert J."/>
            <person name="Kohler A."/>
            <person name="Nagy L.G."/>
            <person name="Floudas D."/>
            <person name="Copeland A."/>
            <person name="Barry K.W."/>
            <person name="Cichocki N."/>
            <person name="Veneault-Fourrey C."/>
            <person name="LaButti K."/>
            <person name="Lindquist E.A."/>
            <person name="Lipzen A."/>
            <person name="Lundell T."/>
            <person name="Morin E."/>
            <person name="Murat C."/>
            <person name="Sun H."/>
            <person name="Tunlid A."/>
            <person name="Henrissat B."/>
            <person name="Grigoriev I.V."/>
            <person name="Hibbett D.S."/>
            <person name="Martin F."/>
            <person name="Nordberg H.P."/>
            <person name="Cantor M.N."/>
            <person name="Hua S.X."/>
        </authorList>
    </citation>
    <scope>NUCLEOTIDE SEQUENCE [LARGE SCALE GENOMIC DNA]</scope>
    <source>
        <strain evidence="2 3">UH-Slu-Lm8-n1</strain>
    </source>
</reference>
<organism evidence="2 3">
    <name type="scientific">Suillus luteus UH-Slu-Lm8-n1</name>
    <dbReference type="NCBI Taxonomy" id="930992"/>
    <lineage>
        <taxon>Eukaryota</taxon>
        <taxon>Fungi</taxon>
        <taxon>Dikarya</taxon>
        <taxon>Basidiomycota</taxon>
        <taxon>Agaricomycotina</taxon>
        <taxon>Agaricomycetes</taxon>
        <taxon>Agaricomycetidae</taxon>
        <taxon>Boletales</taxon>
        <taxon>Suillineae</taxon>
        <taxon>Suillaceae</taxon>
        <taxon>Suillus</taxon>
    </lineage>
</organism>
<dbReference type="HOGENOM" id="CLU_2575431_0_0_1"/>
<keyword evidence="3" id="KW-1185">Reference proteome</keyword>
<dbReference type="AlphaFoldDB" id="A0A0D0AGW9"/>
<dbReference type="EMBL" id="KN835282">
    <property type="protein sequence ID" value="KIK41011.1"/>
    <property type="molecule type" value="Genomic_DNA"/>
</dbReference>
<name>A0A0D0AGW9_9AGAM</name>
<dbReference type="Proteomes" id="UP000054485">
    <property type="component" value="Unassembled WGS sequence"/>
</dbReference>
<sequence length="81" mass="8995">MTFSLLNAILNFLLPKPTNDPGSYPISQSACKCIHGAHLRMSMINWTVNLAFGMISFILHLLRIRPGSHGPFAVRLTCARN</sequence>
<gene>
    <name evidence="2" type="ORF">CY34DRAFT_806551</name>
</gene>
<evidence type="ECO:0000256" key="1">
    <source>
        <dbReference type="SAM" id="Phobius"/>
    </source>
</evidence>
<proteinExistence type="predicted"/>